<protein>
    <submittedName>
        <fullName evidence="2">Phage tail protein</fullName>
    </submittedName>
</protein>
<evidence type="ECO:0000313" key="2">
    <source>
        <dbReference type="EMBL" id="PCR98997.1"/>
    </source>
</evidence>
<dbReference type="Gene3D" id="2.40.30.200">
    <property type="match status" value="1"/>
</dbReference>
<evidence type="ECO:0000313" key="3">
    <source>
        <dbReference type="Proteomes" id="UP000218181"/>
    </source>
</evidence>
<dbReference type="AlphaFoldDB" id="A0A2A5RIS3"/>
<gene>
    <name evidence="2" type="ORF">RT41_GL000567</name>
</gene>
<dbReference type="RefSeq" id="WP_054639439.1">
    <property type="nucleotide sequence ID" value="NZ_BBAL01000005.1"/>
</dbReference>
<proteinExistence type="predicted"/>
<dbReference type="Pfam" id="PF05709">
    <property type="entry name" value="Sipho_tail"/>
    <property type="match status" value="1"/>
</dbReference>
<name>A0A2A5RIS3_9LACT</name>
<dbReference type="OrthoDB" id="3078561at2"/>
<accession>A0A2A5RIS3</accession>
<sequence>MSEVIKITYGGINLSDLFDSITNIKRNIGATWANNLDGTNFINNSLGTRTISFDFTISGTFFDEINHNKELLSSYLNVREETPLIFEDEPNKVWYSLPDGDQTIDLNSGTLTFLVPSGSAVSSYTNVLNNSNSGGELGTVTDNGDGTASVIINNKGTLPTFLRAKISLLDENGFLRIVGVNGILEMGNAAEVDGVDATKSEMLLNAVNNVASDYSGFSPTTRTYALGSTNRPNNGTMAYQTDGLRLTNGGTGTSWHQADWVFTLPKDSSGNLGASSFISNFNAVFETGSVKQLGYLHVMLTDSNDNTIMGYAISKSSPNNNSATVNFYYQDVDNPGNFLSYTTRPNFQASGVNVKENPGFYHTQGHAEMIKQGAQLGWLYNGKKYTVNIPDLANSSVTKIHVEMGAFGTAPKIGNMALRRIWFQKTNVQYWSDIPNRFKAGSTLEANMEEGKIYLDERPAMDLKVNGSTFYSVPPGTSELLISGSDWFTGGINLNFEWEERYL</sequence>
<organism evidence="2 3">
    <name type="scientific">Lactococcus fujiensis JCM 16395</name>
    <dbReference type="NCBI Taxonomy" id="1291764"/>
    <lineage>
        <taxon>Bacteria</taxon>
        <taxon>Bacillati</taxon>
        <taxon>Bacillota</taxon>
        <taxon>Bacilli</taxon>
        <taxon>Lactobacillales</taxon>
        <taxon>Streptococcaceae</taxon>
        <taxon>Lactococcus</taxon>
    </lineage>
</organism>
<comment type="caution">
    <text evidence="2">The sequence shown here is derived from an EMBL/GenBank/DDBJ whole genome shotgun (WGS) entry which is preliminary data.</text>
</comment>
<dbReference type="EMBL" id="JXJU01000015">
    <property type="protein sequence ID" value="PCR98997.1"/>
    <property type="molecule type" value="Genomic_DNA"/>
</dbReference>
<dbReference type="Proteomes" id="UP000218181">
    <property type="component" value="Unassembled WGS sequence"/>
</dbReference>
<feature type="domain" description="Siphovirus-type tail component RIFT-related" evidence="1">
    <location>
        <begin position="33"/>
        <end position="113"/>
    </location>
</feature>
<reference evidence="2 3" key="1">
    <citation type="submission" date="2014-12" db="EMBL/GenBank/DDBJ databases">
        <title>Draft genome sequences of 10 type strains of Lactococcus.</title>
        <authorList>
            <person name="Sun Z."/>
            <person name="Zhong Z."/>
            <person name="Liu W."/>
            <person name="Zhang W."/>
            <person name="Zhang H."/>
        </authorList>
    </citation>
    <scope>NUCLEOTIDE SEQUENCE [LARGE SCALE GENOMIC DNA]</scope>
    <source>
        <strain evidence="2 3">JCM 16395</strain>
    </source>
</reference>
<keyword evidence="3" id="KW-1185">Reference proteome</keyword>
<evidence type="ECO:0000259" key="1">
    <source>
        <dbReference type="Pfam" id="PF05709"/>
    </source>
</evidence>
<dbReference type="NCBIfam" id="TIGR01633">
    <property type="entry name" value="phi3626_gp14_N"/>
    <property type="match status" value="1"/>
</dbReference>
<dbReference type="STRING" id="1291764.GCA_001311235_01718"/>
<dbReference type="InterPro" id="IPR008841">
    <property type="entry name" value="Siphovirus-type_tail_N"/>
</dbReference>
<dbReference type="InterPro" id="IPR006520">
    <property type="entry name" value="Dit_BPSPP_N"/>
</dbReference>